<feature type="region of interest" description="Disordered" evidence="1">
    <location>
        <begin position="100"/>
        <end position="119"/>
    </location>
</feature>
<name>A0ABR4CUC7_9HELO</name>
<comment type="caution">
    <text evidence="2">The sequence shown here is derived from an EMBL/GenBank/DDBJ whole genome shotgun (WGS) entry which is preliminary data.</text>
</comment>
<evidence type="ECO:0000256" key="1">
    <source>
        <dbReference type="SAM" id="MobiDB-lite"/>
    </source>
</evidence>
<dbReference type="EMBL" id="JAZHXI010000003">
    <property type="protein sequence ID" value="KAL2073485.1"/>
    <property type="molecule type" value="Genomic_DNA"/>
</dbReference>
<sequence>MRLSVGIDCEVDLLFVSVNISVTLGAEYYGALVNSVAWPMCISGSLALVSILKAGSKIPQEFLYSSSTMVSTADPESDPPPGDKPSNENPCHTLHKNIIEGLSPNKPKSEDDNTFPSKGANTDWKVLAGPLQIRIRLGLCFEICLYSHEHE</sequence>
<accession>A0ABR4CUC7</accession>
<feature type="region of interest" description="Disordered" evidence="1">
    <location>
        <begin position="69"/>
        <end position="93"/>
    </location>
</feature>
<proteinExistence type="predicted"/>
<keyword evidence="3" id="KW-1185">Reference proteome</keyword>
<organism evidence="2 3">
    <name type="scientific">Oculimacula yallundae</name>
    <dbReference type="NCBI Taxonomy" id="86028"/>
    <lineage>
        <taxon>Eukaryota</taxon>
        <taxon>Fungi</taxon>
        <taxon>Dikarya</taxon>
        <taxon>Ascomycota</taxon>
        <taxon>Pezizomycotina</taxon>
        <taxon>Leotiomycetes</taxon>
        <taxon>Helotiales</taxon>
        <taxon>Ploettnerulaceae</taxon>
        <taxon>Oculimacula</taxon>
    </lineage>
</organism>
<evidence type="ECO:0000313" key="3">
    <source>
        <dbReference type="Proteomes" id="UP001595075"/>
    </source>
</evidence>
<dbReference type="Proteomes" id="UP001595075">
    <property type="component" value="Unassembled WGS sequence"/>
</dbReference>
<protein>
    <submittedName>
        <fullName evidence="2">Uncharacterized protein</fullName>
    </submittedName>
</protein>
<reference evidence="2 3" key="1">
    <citation type="journal article" date="2024" name="Commun. Biol.">
        <title>Comparative genomic analysis of thermophilic fungi reveals convergent evolutionary adaptations and gene losses.</title>
        <authorList>
            <person name="Steindorff A.S."/>
            <person name="Aguilar-Pontes M.V."/>
            <person name="Robinson A.J."/>
            <person name="Andreopoulos B."/>
            <person name="LaButti K."/>
            <person name="Kuo A."/>
            <person name="Mondo S."/>
            <person name="Riley R."/>
            <person name="Otillar R."/>
            <person name="Haridas S."/>
            <person name="Lipzen A."/>
            <person name="Grimwood J."/>
            <person name="Schmutz J."/>
            <person name="Clum A."/>
            <person name="Reid I.D."/>
            <person name="Moisan M.C."/>
            <person name="Butler G."/>
            <person name="Nguyen T.T.M."/>
            <person name="Dewar K."/>
            <person name="Conant G."/>
            <person name="Drula E."/>
            <person name="Henrissat B."/>
            <person name="Hansel C."/>
            <person name="Singer S."/>
            <person name="Hutchinson M.I."/>
            <person name="de Vries R.P."/>
            <person name="Natvig D.O."/>
            <person name="Powell A.J."/>
            <person name="Tsang A."/>
            <person name="Grigoriev I.V."/>
        </authorList>
    </citation>
    <scope>NUCLEOTIDE SEQUENCE [LARGE SCALE GENOMIC DNA]</scope>
    <source>
        <strain evidence="2 3">CBS 494.80</strain>
    </source>
</reference>
<gene>
    <name evidence="2" type="ORF">VTL71DRAFT_10811</name>
</gene>
<evidence type="ECO:0000313" key="2">
    <source>
        <dbReference type="EMBL" id="KAL2073485.1"/>
    </source>
</evidence>